<comment type="subcellular location">
    <subcellularLocation>
        <location evidence="10">Cell membrane</location>
        <topology evidence="10">Peripheral membrane protein</topology>
    </subcellularLocation>
    <subcellularLocation>
        <location evidence="2">Membrane</location>
        <topology evidence="2">Peripheral membrane protein</topology>
    </subcellularLocation>
</comment>
<comment type="function">
    <text evidence="1 10">Produces ATP from ADP in the presence of a proton gradient across the membrane. The gamma chain is believed to be important in regulating ATPase activity and the flow of protons through the CF(0) complex.</text>
</comment>
<dbReference type="PRINTS" id="PR00126">
    <property type="entry name" value="ATPASEGAMMA"/>
</dbReference>
<dbReference type="InterPro" id="IPR035968">
    <property type="entry name" value="ATP_synth_F1_ATPase_gsu"/>
</dbReference>
<proteinExistence type="inferred from homology"/>
<gene>
    <name evidence="10 11" type="primary">atpG</name>
    <name evidence="11" type="ORF">O1V66_17240</name>
</gene>
<dbReference type="EMBL" id="CP114058">
    <property type="protein sequence ID" value="WAT00594.1"/>
    <property type="molecule type" value="Genomic_DNA"/>
</dbReference>
<comment type="subunit">
    <text evidence="10">F-type ATPases have 2 components, CF(1) - the catalytic core - and CF(0) - the membrane proton channel. CF(1) has five subunits: alpha(3), beta(3), gamma(1), delta(1), epsilon(1). CF(0) has three main subunits: a, b and c.</text>
</comment>
<name>A0ABY7HNC3_9GAMM</name>
<keyword evidence="8 10" id="KW-0139">CF(1)</keyword>
<evidence type="ECO:0000256" key="9">
    <source>
        <dbReference type="ARBA" id="ARBA00023310"/>
    </source>
</evidence>
<keyword evidence="10" id="KW-1003">Cell membrane</keyword>
<dbReference type="NCBIfam" id="NF004144">
    <property type="entry name" value="PRK05621.1-1"/>
    <property type="match status" value="1"/>
</dbReference>
<evidence type="ECO:0000256" key="2">
    <source>
        <dbReference type="ARBA" id="ARBA00004170"/>
    </source>
</evidence>
<keyword evidence="12" id="KW-1185">Reference proteome</keyword>
<dbReference type="Gene3D" id="3.40.1380.10">
    <property type="match status" value="1"/>
</dbReference>
<evidence type="ECO:0000313" key="12">
    <source>
        <dbReference type="Proteomes" id="UP001164712"/>
    </source>
</evidence>
<dbReference type="SUPFAM" id="SSF52943">
    <property type="entry name" value="ATP synthase (F1-ATPase), gamma subunit"/>
    <property type="match status" value="1"/>
</dbReference>
<keyword evidence="4 10" id="KW-0813">Transport</keyword>
<evidence type="ECO:0000313" key="11">
    <source>
        <dbReference type="EMBL" id="WAT00594.1"/>
    </source>
</evidence>
<sequence length="296" mass="32476">MAGGKEIRSKIGSVQNTQKITKAMEMVAASKMRKTQERMAASRPYADTIRKVIGHLAQGNLEYKHPYLDERKVKRVGYLVVSTDRGLCGGLNTNLFKKLLLEMKGLSEQGVEIDLALIGSKAASFFGSVGGNVVAQVTGMGDNPSLSELIGPVAVMLQAYDEGRLDKLCIVSNKFVNTMSQEPRIVQLLPLPPAEEDTGTLAKKSWDYLYEPDPKALLDTLLRRYVESQVYQGVVENLASEQAARMVAMKAATDNGGSLIKELQLVYNKARQASITQELTEIVGEPPRFKLGLRIT</sequence>
<evidence type="ECO:0000256" key="8">
    <source>
        <dbReference type="ARBA" id="ARBA00023196"/>
    </source>
</evidence>
<reference evidence="11" key="1">
    <citation type="submission" date="2022-12" db="EMBL/GenBank/DDBJ databases">
        <title>Complete genome sequence of an Australian strain of Rouxiella badensis DAR84756 and resolution of the R. badensis DSM100043 and R. chamberiensis DSM28324 genomes.</title>
        <authorList>
            <person name="Paul S."/>
            <person name="Anderson P.J."/>
            <person name="Maynard G."/>
            <person name="Dyall-Smith M."/>
            <person name="Kudinha T."/>
        </authorList>
    </citation>
    <scope>NUCLEOTIDE SEQUENCE</scope>
    <source>
        <strain evidence="11">DSM 28324</strain>
    </source>
</reference>
<evidence type="ECO:0000256" key="5">
    <source>
        <dbReference type="ARBA" id="ARBA00022781"/>
    </source>
</evidence>
<dbReference type="HAMAP" id="MF_00815">
    <property type="entry name" value="ATP_synth_gamma_bact"/>
    <property type="match status" value="1"/>
</dbReference>
<comment type="similarity">
    <text evidence="3 10">Belongs to the ATPase gamma chain family.</text>
</comment>
<dbReference type="CDD" id="cd12151">
    <property type="entry name" value="F1-ATPase_gamma"/>
    <property type="match status" value="1"/>
</dbReference>
<dbReference type="Proteomes" id="UP001164712">
    <property type="component" value="Chromosome"/>
</dbReference>
<accession>A0ABY7HNC3</accession>
<evidence type="ECO:0000256" key="4">
    <source>
        <dbReference type="ARBA" id="ARBA00022448"/>
    </source>
</evidence>
<dbReference type="PANTHER" id="PTHR11693:SF22">
    <property type="entry name" value="ATP SYNTHASE SUBUNIT GAMMA, MITOCHONDRIAL"/>
    <property type="match status" value="1"/>
</dbReference>
<evidence type="ECO:0000256" key="1">
    <source>
        <dbReference type="ARBA" id="ARBA00003456"/>
    </source>
</evidence>
<protein>
    <recommendedName>
        <fullName evidence="10">ATP synthase gamma chain</fullName>
    </recommendedName>
    <alternativeName>
        <fullName evidence="10">ATP synthase F1 sector gamma subunit</fullName>
    </alternativeName>
    <alternativeName>
        <fullName evidence="10">F-ATPase gamma subunit</fullName>
    </alternativeName>
</protein>
<evidence type="ECO:0000256" key="6">
    <source>
        <dbReference type="ARBA" id="ARBA00023065"/>
    </source>
</evidence>
<evidence type="ECO:0000256" key="3">
    <source>
        <dbReference type="ARBA" id="ARBA00007681"/>
    </source>
</evidence>
<keyword evidence="7 10" id="KW-0472">Membrane</keyword>
<evidence type="ECO:0000256" key="10">
    <source>
        <dbReference type="HAMAP-Rule" id="MF_00815"/>
    </source>
</evidence>
<keyword evidence="5 10" id="KW-0375">Hydrogen ion transport</keyword>
<dbReference type="InterPro" id="IPR000131">
    <property type="entry name" value="ATP_synth_F1_gsu"/>
</dbReference>
<organism evidence="11 12">
    <name type="scientific">Rouxiella chamberiensis</name>
    <dbReference type="NCBI Taxonomy" id="1513468"/>
    <lineage>
        <taxon>Bacteria</taxon>
        <taxon>Pseudomonadati</taxon>
        <taxon>Pseudomonadota</taxon>
        <taxon>Gammaproteobacteria</taxon>
        <taxon>Enterobacterales</taxon>
        <taxon>Yersiniaceae</taxon>
        <taxon>Rouxiella</taxon>
    </lineage>
</organism>
<dbReference type="Gene3D" id="1.10.287.80">
    <property type="entry name" value="ATP synthase, gamma subunit, helix hairpin domain"/>
    <property type="match status" value="2"/>
</dbReference>
<keyword evidence="6 10" id="KW-0406">Ion transport</keyword>
<dbReference type="PANTHER" id="PTHR11693">
    <property type="entry name" value="ATP SYNTHASE GAMMA CHAIN"/>
    <property type="match status" value="1"/>
</dbReference>
<keyword evidence="9 10" id="KW-0066">ATP synthesis</keyword>
<dbReference type="NCBIfam" id="TIGR01146">
    <property type="entry name" value="ATPsyn_F1gamma"/>
    <property type="match status" value="1"/>
</dbReference>
<evidence type="ECO:0000256" key="7">
    <source>
        <dbReference type="ARBA" id="ARBA00023136"/>
    </source>
</evidence>
<dbReference type="Pfam" id="PF00231">
    <property type="entry name" value="ATP-synt"/>
    <property type="match status" value="1"/>
</dbReference>